<evidence type="ECO:0000259" key="17">
    <source>
        <dbReference type="PROSITE" id="PS50919"/>
    </source>
</evidence>
<dbReference type="InterPro" id="IPR036300">
    <property type="entry name" value="MIR_dom_sf"/>
</dbReference>
<evidence type="ECO:0000256" key="10">
    <source>
        <dbReference type="ARBA" id="ARBA00022989"/>
    </source>
</evidence>
<dbReference type="Proteomes" id="UP000398389">
    <property type="component" value="Unassembled WGS sequence"/>
</dbReference>
<feature type="transmembrane region" description="Helical" evidence="16">
    <location>
        <begin position="209"/>
        <end position="228"/>
    </location>
</feature>
<dbReference type="AlphaFoldDB" id="A0A5E8BW56"/>
<feature type="transmembrane region" description="Helical" evidence="16">
    <location>
        <begin position="300"/>
        <end position="321"/>
    </location>
</feature>
<dbReference type="InterPro" id="IPR027005">
    <property type="entry name" value="PMT-like"/>
</dbReference>
<comment type="similarity">
    <text evidence="3">Belongs to the glycosyltransferase 39 family.</text>
</comment>
<dbReference type="SUPFAM" id="SSF82109">
    <property type="entry name" value="MIR domain"/>
    <property type="match status" value="1"/>
</dbReference>
<dbReference type="PANTHER" id="PTHR10050">
    <property type="entry name" value="DOLICHYL-PHOSPHATE-MANNOSE--PROTEIN MANNOSYLTRANSFERASE"/>
    <property type="match status" value="1"/>
</dbReference>
<evidence type="ECO:0000256" key="8">
    <source>
        <dbReference type="ARBA" id="ARBA00022737"/>
    </source>
</evidence>
<feature type="region of interest" description="Disordered" evidence="15">
    <location>
        <begin position="1"/>
        <end position="26"/>
    </location>
</feature>
<keyword evidence="19" id="KW-1185">Reference proteome</keyword>
<evidence type="ECO:0000256" key="5">
    <source>
        <dbReference type="ARBA" id="ARBA00022676"/>
    </source>
</evidence>
<dbReference type="InterPro" id="IPR003342">
    <property type="entry name" value="ArnT-like_N"/>
</dbReference>
<evidence type="ECO:0000256" key="7">
    <source>
        <dbReference type="ARBA" id="ARBA00022692"/>
    </source>
</evidence>
<feature type="domain" description="MIR" evidence="17">
    <location>
        <begin position="482"/>
        <end position="538"/>
    </location>
</feature>
<evidence type="ECO:0000256" key="16">
    <source>
        <dbReference type="SAM" id="Phobius"/>
    </source>
</evidence>
<feature type="compositionally biased region" description="Low complexity" evidence="15">
    <location>
        <begin position="841"/>
        <end position="860"/>
    </location>
</feature>
<dbReference type="RefSeq" id="XP_031855149.1">
    <property type="nucleotide sequence ID" value="XM_031999258.1"/>
</dbReference>
<dbReference type="SMART" id="SM00472">
    <property type="entry name" value="MIR"/>
    <property type="match status" value="3"/>
</dbReference>
<keyword evidence="10 16" id="KW-1133">Transmembrane helix</keyword>
<feature type="compositionally biased region" description="Low complexity" evidence="15">
    <location>
        <begin position="1"/>
        <end position="11"/>
    </location>
</feature>
<dbReference type="CDD" id="cd23283">
    <property type="entry name" value="beta-trefoil_MIR_PMT1-like"/>
    <property type="match status" value="1"/>
</dbReference>
<dbReference type="Pfam" id="PF16192">
    <property type="entry name" value="PMT_4TMC"/>
    <property type="match status" value="1"/>
</dbReference>
<dbReference type="PROSITE" id="PS50919">
    <property type="entry name" value="MIR"/>
    <property type="match status" value="3"/>
</dbReference>
<dbReference type="PANTHER" id="PTHR10050:SF50">
    <property type="entry name" value="DOLICHYL-PHOSPHATE-MANNOSE--PROTEIN MANNOSYLTRANSFERASE 1-RELATED"/>
    <property type="match status" value="1"/>
</dbReference>
<feature type="compositionally biased region" description="Low complexity" evidence="15">
    <location>
        <begin position="906"/>
        <end position="935"/>
    </location>
</feature>
<evidence type="ECO:0000256" key="14">
    <source>
        <dbReference type="ARBA" id="ARBA00045102"/>
    </source>
</evidence>
<dbReference type="Gene3D" id="2.80.10.50">
    <property type="match status" value="1"/>
</dbReference>
<organism evidence="18 19">
    <name type="scientific">Magnusiomyces paraingens</name>
    <dbReference type="NCBI Taxonomy" id="2606893"/>
    <lineage>
        <taxon>Eukaryota</taxon>
        <taxon>Fungi</taxon>
        <taxon>Dikarya</taxon>
        <taxon>Ascomycota</taxon>
        <taxon>Saccharomycotina</taxon>
        <taxon>Dipodascomycetes</taxon>
        <taxon>Dipodascales</taxon>
        <taxon>Dipodascaceae</taxon>
        <taxon>Magnusiomyces</taxon>
    </lineage>
</organism>
<feature type="transmembrane region" description="Helical" evidence="16">
    <location>
        <begin position="680"/>
        <end position="703"/>
    </location>
</feature>
<feature type="compositionally biased region" description="Low complexity" evidence="15">
    <location>
        <begin position="976"/>
        <end position="1003"/>
    </location>
</feature>
<dbReference type="EMBL" id="CABVLU010000003">
    <property type="protein sequence ID" value="VVT55331.1"/>
    <property type="molecule type" value="Genomic_DNA"/>
</dbReference>
<evidence type="ECO:0000256" key="12">
    <source>
        <dbReference type="ARBA" id="ARBA00023180"/>
    </source>
</evidence>
<feature type="domain" description="MIR" evidence="17">
    <location>
        <begin position="348"/>
        <end position="402"/>
    </location>
</feature>
<comment type="catalytic activity">
    <reaction evidence="14">
        <text>a di-trans,poly-cis-dolichyl beta-D-mannosyl phosphate + L-seryl-[protein] = 3-O-(alpha-D-mannosyl)-L-seryl-[protein] + a di-trans,poly-cis-dolichyl phosphate + H(+)</text>
        <dbReference type="Rhea" id="RHEA:17377"/>
        <dbReference type="Rhea" id="RHEA-COMP:9863"/>
        <dbReference type="Rhea" id="RHEA-COMP:13546"/>
        <dbReference type="Rhea" id="RHEA-COMP:19498"/>
        <dbReference type="Rhea" id="RHEA-COMP:19501"/>
        <dbReference type="ChEBI" id="CHEBI:15378"/>
        <dbReference type="ChEBI" id="CHEBI:29999"/>
        <dbReference type="ChEBI" id="CHEBI:57683"/>
        <dbReference type="ChEBI" id="CHEBI:58211"/>
        <dbReference type="ChEBI" id="CHEBI:137321"/>
        <dbReference type="EC" id="2.4.1.109"/>
    </reaction>
</comment>
<comment type="subcellular location">
    <subcellularLocation>
        <location evidence="1">Endoplasmic reticulum membrane</location>
        <topology evidence="1">Multi-pass membrane protein</topology>
    </subcellularLocation>
</comment>
<dbReference type="Pfam" id="PF02366">
    <property type="entry name" value="PMT"/>
    <property type="match status" value="1"/>
</dbReference>
<gene>
    <name evidence="18" type="ORF">SAPINGB_P004543</name>
</gene>
<dbReference type="GO" id="GO:0004169">
    <property type="term" value="F:dolichyl-phosphate-mannose-protein mannosyltransferase activity"/>
    <property type="evidence" value="ECO:0007669"/>
    <property type="project" value="UniProtKB-EC"/>
</dbReference>
<dbReference type="InterPro" id="IPR016093">
    <property type="entry name" value="MIR_motif"/>
</dbReference>
<keyword evidence="11 16" id="KW-0472">Membrane</keyword>
<feature type="transmembrane region" description="Helical" evidence="16">
    <location>
        <begin position="262"/>
        <end position="280"/>
    </location>
</feature>
<dbReference type="EC" id="2.4.1.109" evidence="4"/>
<keyword evidence="7 16" id="KW-0812">Transmembrane</keyword>
<reference evidence="18 19" key="1">
    <citation type="submission" date="2019-09" db="EMBL/GenBank/DDBJ databases">
        <authorList>
            <person name="Brejova B."/>
        </authorList>
    </citation>
    <scope>NUCLEOTIDE SEQUENCE [LARGE SCALE GENOMIC DNA]</scope>
</reference>
<dbReference type="GO" id="GO:0005789">
    <property type="term" value="C:endoplasmic reticulum membrane"/>
    <property type="evidence" value="ECO:0007669"/>
    <property type="project" value="UniProtKB-SubCell"/>
</dbReference>
<keyword evidence="5" id="KW-0328">Glycosyltransferase</keyword>
<evidence type="ECO:0000256" key="11">
    <source>
        <dbReference type="ARBA" id="ARBA00023136"/>
    </source>
</evidence>
<evidence type="ECO:0000313" key="19">
    <source>
        <dbReference type="Proteomes" id="UP000398389"/>
    </source>
</evidence>
<dbReference type="GeneID" id="43583358"/>
<sequence>MSKSSKNSKNSSVHKQEKLANGPVSSIPEKTVLIPAVQTKPFSKEDPITPQQSYNSIPPATLAQERTISPLDQKLLFVLTIFTSWVRFYKIWNPPSVVFDEVHFGGFARKYIIGRFFMDVHPPLAKMLYAVVGYLAGFDGEFDFNAIGLEYGPANVPYVAMRMLPATLGVLTVLLTYSTLRASGCHSWSALFGAGLLAIENTFVTQSRFILLDSPLVFFVAITVYGFVKFQNYIPLTKDWIRYLFLAGLGLGATVSSKWVGIFTIGWCGLLTLWQLWWILADLKVTPLNYLYQFASRAVFLIFVPLSFYLSMFALHFVCLANHGDGASFMSPGFQATLQHTTILKETQADIAYGSVVTLRHVNTRGGFLHSHNHMYPTGSKQQQITLYPHKDHNNNWVIERDNYNLTLNDTSYDFVKHGDIIRLTHMTSNRRLHSHNVRPPVSEQDFQNEVSAYGYKGFSGDINDNFRVEIVPKQSEKGVASERLRAFDTQFRLIHIGTGCALFSHAVKLPTWGFEQQEVTCVKSGTFPNSVWMIDSNSHPRAPQDAEIAHRRIPSFLSKFWELNKVMWNVNAGLTSTHTWESRPESWPLLKRGINFWGKDHDHVYLLGNAPIYWFTTALIVSYLLFKGFELLRWQRGYAPFDSVAYHTFDKGMYTYVLGWATHYFPSFLMERQLFLHHYLASVFFGVLAIAQFFEFIAYGVFGSIKLFKLNRKGIYIGYALMAAFFAVSAGFFYHYSPLAYATAWTKPVCESSKFLDMDWNCGRYFDTYEEYYAAASKKALEAKLNGTIVATSTVNTGVTQIVPTPVVVKQEVPKPQPPVSKQEAPKKQPIKKEEPKPVVPKQEAPKPAAPKQEAPKQQPIKKEEPKPAAPKQEAPKPAAPKQEAPKQDAPKQQPIKKEEPKPAAPKQEAPKPAAPKQEAPKPAAPKQEAPKQQPIKKEAPKPAAPKQEAPKPAAPKQEAPKQQPIKKEEPKPAAPKQEAPKPAAPKQEAPKPAVPKQEAPKPAAPKPAAPKQEAPKPAAPKQEAPKQQPVVKKEEPKPVAPKEEAKPAAAEQK</sequence>
<feature type="domain" description="MIR" evidence="17">
    <location>
        <begin position="413"/>
        <end position="472"/>
    </location>
</feature>
<keyword evidence="12" id="KW-0325">Glycoprotein</keyword>
<feature type="compositionally biased region" description="Basic and acidic residues" evidence="15">
    <location>
        <begin position="885"/>
        <end position="903"/>
    </location>
</feature>
<evidence type="ECO:0000256" key="2">
    <source>
        <dbReference type="ARBA" id="ARBA00004922"/>
    </source>
</evidence>
<protein>
    <recommendedName>
        <fullName evidence="4">dolichyl-phosphate-mannose--protein mannosyltransferase</fullName>
        <ecNumber evidence="4">2.4.1.109</ecNumber>
    </recommendedName>
</protein>
<comment type="catalytic activity">
    <reaction evidence="13">
        <text>a di-trans,poly-cis-dolichyl beta-D-mannosyl phosphate + L-threonyl-[protein] = 3-O-(alpha-D-mannosyl)-L-threonyl-[protein] + a di-trans,poly-cis-dolichyl phosphate + H(+)</text>
        <dbReference type="Rhea" id="RHEA:53396"/>
        <dbReference type="Rhea" id="RHEA-COMP:11060"/>
        <dbReference type="Rhea" id="RHEA-COMP:13547"/>
        <dbReference type="Rhea" id="RHEA-COMP:19498"/>
        <dbReference type="Rhea" id="RHEA-COMP:19501"/>
        <dbReference type="ChEBI" id="CHEBI:15378"/>
        <dbReference type="ChEBI" id="CHEBI:30013"/>
        <dbReference type="ChEBI" id="CHEBI:57683"/>
        <dbReference type="ChEBI" id="CHEBI:58211"/>
        <dbReference type="ChEBI" id="CHEBI:137323"/>
        <dbReference type="EC" id="2.4.1.109"/>
    </reaction>
</comment>
<keyword evidence="6" id="KW-0808">Transferase</keyword>
<evidence type="ECO:0000256" key="15">
    <source>
        <dbReference type="SAM" id="MobiDB-lite"/>
    </source>
</evidence>
<evidence type="ECO:0000256" key="4">
    <source>
        <dbReference type="ARBA" id="ARBA00012839"/>
    </source>
</evidence>
<evidence type="ECO:0000256" key="13">
    <source>
        <dbReference type="ARBA" id="ARBA00045085"/>
    </source>
</evidence>
<feature type="transmembrane region" description="Helical" evidence="16">
    <location>
        <begin position="159"/>
        <end position="180"/>
    </location>
</feature>
<dbReference type="InterPro" id="IPR032421">
    <property type="entry name" value="PMT_4TMC"/>
</dbReference>
<evidence type="ECO:0000256" key="9">
    <source>
        <dbReference type="ARBA" id="ARBA00022824"/>
    </source>
</evidence>
<feature type="compositionally biased region" description="Low complexity" evidence="15">
    <location>
        <begin position="871"/>
        <end position="884"/>
    </location>
</feature>
<comment type="pathway">
    <text evidence="2">Protein modification; protein glycosylation.</text>
</comment>
<feature type="compositionally biased region" description="Low complexity" evidence="15">
    <location>
        <begin position="1011"/>
        <end position="1032"/>
    </location>
</feature>
<evidence type="ECO:0000256" key="6">
    <source>
        <dbReference type="ARBA" id="ARBA00022679"/>
    </source>
</evidence>
<feature type="region of interest" description="Disordered" evidence="15">
    <location>
        <begin position="812"/>
        <end position="1055"/>
    </location>
</feature>
<keyword evidence="8" id="KW-0677">Repeat</keyword>
<feature type="compositionally biased region" description="Low complexity" evidence="15">
    <location>
        <begin position="946"/>
        <end position="965"/>
    </location>
</feature>
<dbReference type="Pfam" id="PF02815">
    <property type="entry name" value="MIR"/>
    <property type="match status" value="1"/>
</dbReference>
<evidence type="ECO:0000313" key="18">
    <source>
        <dbReference type="EMBL" id="VVT55331.1"/>
    </source>
</evidence>
<evidence type="ECO:0000256" key="3">
    <source>
        <dbReference type="ARBA" id="ARBA00007222"/>
    </source>
</evidence>
<feature type="compositionally biased region" description="Basic and acidic residues" evidence="15">
    <location>
        <begin position="825"/>
        <end position="838"/>
    </location>
</feature>
<feature type="transmembrane region" description="Helical" evidence="16">
    <location>
        <begin position="605"/>
        <end position="627"/>
    </location>
</feature>
<dbReference type="OrthoDB" id="292747at2759"/>
<proteinExistence type="inferred from homology"/>
<accession>A0A5E8BW56</accession>
<name>A0A5E8BW56_9ASCO</name>
<feature type="compositionally biased region" description="Basic and acidic residues" evidence="15">
    <location>
        <begin position="1033"/>
        <end position="1055"/>
    </location>
</feature>
<feature type="transmembrane region" description="Helical" evidence="16">
    <location>
        <begin position="715"/>
        <end position="737"/>
    </location>
</feature>
<keyword evidence="9" id="KW-0256">Endoplasmic reticulum</keyword>
<dbReference type="UniPathway" id="UPA00378"/>
<evidence type="ECO:0000256" key="1">
    <source>
        <dbReference type="ARBA" id="ARBA00004477"/>
    </source>
</evidence>